<dbReference type="OrthoDB" id="43862at2"/>
<dbReference type="EC" id="2.1.1.113" evidence="2"/>
<evidence type="ECO:0000313" key="9">
    <source>
        <dbReference type="Proteomes" id="UP000030416"/>
    </source>
</evidence>
<protein>
    <recommendedName>
        <fullName evidence="2">site-specific DNA-methyltransferase (cytosine-N(4)-specific)</fullName>
        <ecNumber evidence="2">2.1.1.113</ecNumber>
    </recommendedName>
</protein>
<dbReference type="GO" id="GO:0003677">
    <property type="term" value="F:DNA binding"/>
    <property type="evidence" value="ECO:0007669"/>
    <property type="project" value="InterPro"/>
</dbReference>
<dbReference type="GO" id="GO:0015667">
    <property type="term" value="F:site-specific DNA-methyltransferase (cytosine-N4-specific) activity"/>
    <property type="evidence" value="ECO:0007669"/>
    <property type="project" value="UniProtKB-EC"/>
</dbReference>
<reference evidence="8 9" key="1">
    <citation type="submission" date="2014-02" db="EMBL/GenBank/DDBJ databases">
        <title>Draft genome sequence of Lysinibacillus manganicus DSM 26584T.</title>
        <authorList>
            <person name="Zhang F."/>
            <person name="Wang G."/>
            <person name="Zhang L."/>
        </authorList>
    </citation>
    <scope>NUCLEOTIDE SEQUENCE [LARGE SCALE GENOMIC DNA]</scope>
    <source>
        <strain evidence="8 9">DSM 26584</strain>
    </source>
</reference>
<dbReference type="Proteomes" id="UP000030416">
    <property type="component" value="Unassembled WGS sequence"/>
</dbReference>
<keyword evidence="3" id="KW-0489">Methyltransferase</keyword>
<evidence type="ECO:0000256" key="3">
    <source>
        <dbReference type="ARBA" id="ARBA00022603"/>
    </source>
</evidence>
<evidence type="ECO:0000256" key="1">
    <source>
        <dbReference type="ARBA" id="ARBA00010203"/>
    </source>
</evidence>
<keyword evidence="5" id="KW-0949">S-adenosyl-L-methionine</keyword>
<name>A0A0A3ITK9_9BACL</name>
<keyword evidence="4" id="KW-0808">Transferase</keyword>
<evidence type="ECO:0000256" key="7">
    <source>
        <dbReference type="ARBA" id="ARBA00049120"/>
    </source>
</evidence>
<dbReference type="SUPFAM" id="SSF53335">
    <property type="entry name" value="S-adenosyl-L-methionine-dependent methyltransferases"/>
    <property type="match status" value="2"/>
</dbReference>
<dbReference type="GO" id="GO:0009307">
    <property type="term" value="P:DNA restriction-modification system"/>
    <property type="evidence" value="ECO:0007669"/>
    <property type="project" value="UniProtKB-KW"/>
</dbReference>
<dbReference type="RefSeq" id="WP_036186944.1">
    <property type="nucleotide sequence ID" value="NZ_AVDA01000013.1"/>
</dbReference>
<comment type="caution">
    <text evidence="8">The sequence shown here is derived from an EMBL/GenBank/DDBJ whole genome shotgun (WGS) entry which is preliminary data.</text>
</comment>
<accession>A0A0A3ITK9</accession>
<organism evidence="8 9">
    <name type="scientific">Ureibacillus manganicus DSM 26584</name>
    <dbReference type="NCBI Taxonomy" id="1384049"/>
    <lineage>
        <taxon>Bacteria</taxon>
        <taxon>Bacillati</taxon>
        <taxon>Bacillota</taxon>
        <taxon>Bacilli</taxon>
        <taxon>Bacillales</taxon>
        <taxon>Caryophanaceae</taxon>
        <taxon>Ureibacillus</taxon>
    </lineage>
</organism>
<keyword evidence="9" id="KW-1185">Reference proteome</keyword>
<gene>
    <name evidence="8" type="ORF">CD29_12150</name>
</gene>
<evidence type="ECO:0000256" key="4">
    <source>
        <dbReference type="ARBA" id="ARBA00022679"/>
    </source>
</evidence>
<sequence>MATSVTTKNNRGLSGTFALNKTEPIHRWYKYDEGYSSEFIINEFEKLPIEAQTLFEPFGGSGTTPLVAAQYGIQSFFSEINPFMAFVTETKINTVRAAHQRMDVVIGELLSLKESVLGNLDFEPLIGVSYDGFEKFYKPEVLAKLLAIKKLLTNLNDPLSINISKIALASIAIKVSNMIKRGDLRYAKENEKKQEDFNVLVHFINKLEDIIYDIENHSGSIQSNTTFIHSDARQAILPQEVDCVITSPPYLNGTNYIRNTKLELKLLDFVTTEKDLPFLHSGGIMAGINSVSNRRNIPIILDEVKGYVEQLEPVAYDKRIPIMVAGYFYDMNIVFQQLKQTIRNDGIFVLDIGDSQFAGVHIPTDSILSELAAKHGFIQYDEEVLRTRRSKNQMILSQKVLRYQLRK</sequence>
<dbReference type="InterPro" id="IPR017985">
    <property type="entry name" value="MeTrfase_CN4_CS"/>
</dbReference>
<comment type="similarity">
    <text evidence="1">Belongs to the N(4)/N(6)-methyltransferase family. N(4) subfamily.</text>
</comment>
<evidence type="ECO:0000256" key="6">
    <source>
        <dbReference type="ARBA" id="ARBA00022747"/>
    </source>
</evidence>
<dbReference type="Gene3D" id="3.40.50.150">
    <property type="entry name" value="Vaccinia Virus protein VP39"/>
    <property type="match status" value="2"/>
</dbReference>
<dbReference type="eggNOG" id="COG0863">
    <property type="taxonomic scope" value="Bacteria"/>
</dbReference>
<keyword evidence="6" id="KW-0680">Restriction system</keyword>
<evidence type="ECO:0000256" key="2">
    <source>
        <dbReference type="ARBA" id="ARBA00012185"/>
    </source>
</evidence>
<dbReference type="EMBL" id="JPVN01000013">
    <property type="protein sequence ID" value="KGR78172.1"/>
    <property type="molecule type" value="Genomic_DNA"/>
</dbReference>
<evidence type="ECO:0000256" key="5">
    <source>
        <dbReference type="ARBA" id="ARBA00022691"/>
    </source>
</evidence>
<dbReference type="STRING" id="1384049.CD29_12150"/>
<comment type="catalytic activity">
    <reaction evidence="7">
        <text>a 2'-deoxycytidine in DNA + S-adenosyl-L-methionine = an N(4)-methyl-2'-deoxycytidine in DNA + S-adenosyl-L-homocysteine + H(+)</text>
        <dbReference type="Rhea" id="RHEA:16857"/>
        <dbReference type="Rhea" id="RHEA-COMP:11369"/>
        <dbReference type="Rhea" id="RHEA-COMP:13674"/>
        <dbReference type="ChEBI" id="CHEBI:15378"/>
        <dbReference type="ChEBI" id="CHEBI:57856"/>
        <dbReference type="ChEBI" id="CHEBI:59789"/>
        <dbReference type="ChEBI" id="CHEBI:85452"/>
        <dbReference type="ChEBI" id="CHEBI:137933"/>
        <dbReference type="EC" id="2.1.1.113"/>
    </reaction>
</comment>
<proteinExistence type="inferred from homology"/>
<dbReference type="GO" id="GO:0032259">
    <property type="term" value="P:methylation"/>
    <property type="evidence" value="ECO:0007669"/>
    <property type="project" value="UniProtKB-KW"/>
</dbReference>
<dbReference type="PROSITE" id="PS00093">
    <property type="entry name" value="N4_MTASE"/>
    <property type="match status" value="1"/>
</dbReference>
<evidence type="ECO:0000313" key="8">
    <source>
        <dbReference type="EMBL" id="KGR78172.1"/>
    </source>
</evidence>
<dbReference type="AlphaFoldDB" id="A0A0A3ITK9"/>
<dbReference type="InterPro" id="IPR029063">
    <property type="entry name" value="SAM-dependent_MTases_sf"/>
</dbReference>